<gene>
    <name evidence="4" type="ORF">WG901_21770</name>
</gene>
<dbReference type="InterPro" id="IPR001647">
    <property type="entry name" value="HTH_TetR"/>
</dbReference>
<organism evidence="4 5">
    <name type="scientific">Novosphingobium anseongense</name>
    <dbReference type="NCBI Taxonomy" id="3133436"/>
    <lineage>
        <taxon>Bacteria</taxon>
        <taxon>Pseudomonadati</taxon>
        <taxon>Pseudomonadota</taxon>
        <taxon>Alphaproteobacteria</taxon>
        <taxon>Sphingomonadales</taxon>
        <taxon>Sphingomonadaceae</taxon>
        <taxon>Novosphingobium</taxon>
    </lineage>
</organism>
<sequence>MSKFVVIAADDEPFQPKRGRPNAHQAAAIERTIREAAAQVFLSEGYERASMEMIAAQAGVPKSTLYKRFPEKRALLRAVLGGQVAAWCEIDRSHTAADDLEQRLKHLATDMLRHATKPQVQTFWTLVSTAWSGPDEAEQRHEAIGYSKMIAGLEREICELGPGSGISARNPRRVATVLMTMLCGWIEHVAPTADRPEEEARRFAHAAVDMLIRGAAAW</sequence>
<proteinExistence type="predicted"/>
<dbReference type="EMBL" id="JBBHJZ010000006">
    <property type="protein sequence ID" value="MEJ5979297.1"/>
    <property type="molecule type" value="Genomic_DNA"/>
</dbReference>
<feature type="DNA-binding region" description="H-T-H motif" evidence="2">
    <location>
        <begin position="50"/>
        <end position="69"/>
    </location>
</feature>
<reference evidence="4 5" key="1">
    <citation type="submission" date="2024-03" db="EMBL/GenBank/DDBJ databases">
        <authorList>
            <person name="Jo J.-H."/>
        </authorList>
    </citation>
    <scope>NUCLEOTIDE SEQUENCE [LARGE SCALE GENOMIC DNA]</scope>
    <source>
        <strain evidence="4 5">PS1R-30</strain>
    </source>
</reference>
<dbReference type="PROSITE" id="PS50977">
    <property type="entry name" value="HTH_TETR_2"/>
    <property type="match status" value="1"/>
</dbReference>
<dbReference type="PANTHER" id="PTHR30055:SF146">
    <property type="entry name" value="HTH-TYPE TRANSCRIPTIONAL DUAL REGULATOR CECR"/>
    <property type="match status" value="1"/>
</dbReference>
<evidence type="ECO:0000256" key="1">
    <source>
        <dbReference type="ARBA" id="ARBA00023125"/>
    </source>
</evidence>
<comment type="caution">
    <text evidence="4">The sequence shown here is derived from an EMBL/GenBank/DDBJ whole genome shotgun (WGS) entry which is preliminary data.</text>
</comment>
<evidence type="ECO:0000313" key="4">
    <source>
        <dbReference type="EMBL" id="MEJ5979297.1"/>
    </source>
</evidence>
<evidence type="ECO:0000259" key="3">
    <source>
        <dbReference type="PROSITE" id="PS50977"/>
    </source>
</evidence>
<feature type="domain" description="HTH tetR-type" evidence="3">
    <location>
        <begin position="27"/>
        <end position="87"/>
    </location>
</feature>
<evidence type="ECO:0000256" key="2">
    <source>
        <dbReference type="PROSITE-ProRule" id="PRU00335"/>
    </source>
</evidence>
<dbReference type="SUPFAM" id="SSF46689">
    <property type="entry name" value="Homeodomain-like"/>
    <property type="match status" value="1"/>
</dbReference>
<dbReference type="Proteomes" id="UP001361239">
    <property type="component" value="Unassembled WGS sequence"/>
</dbReference>
<dbReference type="Gene3D" id="1.10.357.10">
    <property type="entry name" value="Tetracycline Repressor, domain 2"/>
    <property type="match status" value="1"/>
</dbReference>
<accession>A0ABU8S2X0</accession>
<keyword evidence="1 2" id="KW-0238">DNA-binding</keyword>
<dbReference type="PANTHER" id="PTHR30055">
    <property type="entry name" value="HTH-TYPE TRANSCRIPTIONAL REGULATOR RUTR"/>
    <property type="match status" value="1"/>
</dbReference>
<dbReference type="RefSeq" id="WP_339589233.1">
    <property type="nucleotide sequence ID" value="NZ_JBBHJZ010000006.1"/>
</dbReference>
<dbReference type="PRINTS" id="PR00455">
    <property type="entry name" value="HTHTETR"/>
</dbReference>
<keyword evidence="5" id="KW-1185">Reference proteome</keyword>
<protein>
    <submittedName>
        <fullName evidence="4">TetR/AcrR family transcriptional regulator</fullName>
    </submittedName>
</protein>
<dbReference type="InterPro" id="IPR050109">
    <property type="entry name" value="HTH-type_TetR-like_transc_reg"/>
</dbReference>
<name>A0ABU8S2X0_9SPHN</name>
<dbReference type="InterPro" id="IPR009057">
    <property type="entry name" value="Homeodomain-like_sf"/>
</dbReference>
<dbReference type="Pfam" id="PF00440">
    <property type="entry name" value="TetR_N"/>
    <property type="match status" value="1"/>
</dbReference>
<evidence type="ECO:0000313" key="5">
    <source>
        <dbReference type="Proteomes" id="UP001361239"/>
    </source>
</evidence>